<dbReference type="InterPro" id="IPR006621">
    <property type="entry name" value="Nose-resist-to-fluoxetine_N"/>
</dbReference>
<keyword evidence="4" id="KW-1185">Reference proteome</keyword>
<feature type="transmembrane region" description="Helical" evidence="1">
    <location>
        <begin position="674"/>
        <end position="694"/>
    </location>
</feature>
<dbReference type="Pfam" id="PF20146">
    <property type="entry name" value="NRF"/>
    <property type="match status" value="1"/>
</dbReference>
<evidence type="ECO:0000259" key="3">
    <source>
        <dbReference type="SMART" id="SM00703"/>
    </source>
</evidence>
<organism evidence="4 5">
    <name type="scientific">Vanessa tameamea</name>
    <name type="common">Kamehameha butterfly</name>
    <dbReference type="NCBI Taxonomy" id="334116"/>
    <lineage>
        <taxon>Eukaryota</taxon>
        <taxon>Metazoa</taxon>
        <taxon>Ecdysozoa</taxon>
        <taxon>Arthropoda</taxon>
        <taxon>Hexapoda</taxon>
        <taxon>Insecta</taxon>
        <taxon>Pterygota</taxon>
        <taxon>Neoptera</taxon>
        <taxon>Endopterygota</taxon>
        <taxon>Lepidoptera</taxon>
        <taxon>Glossata</taxon>
        <taxon>Ditrysia</taxon>
        <taxon>Papilionoidea</taxon>
        <taxon>Nymphalidae</taxon>
        <taxon>Nymphalinae</taxon>
        <taxon>Vanessa</taxon>
    </lineage>
</organism>
<evidence type="ECO:0000313" key="5">
    <source>
        <dbReference type="RefSeq" id="XP_026501208.2"/>
    </source>
</evidence>
<dbReference type="AlphaFoldDB" id="A0A8B8IVP6"/>
<feature type="transmembrane region" description="Helical" evidence="1">
    <location>
        <begin position="485"/>
        <end position="508"/>
    </location>
</feature>
<name>A0A8B8IVP6_VANTA</name>
<dbReference type="GeneID" id="113404503"/>
<evidence type="ECO:0000256" key="2">
    <source>
        <dbReference type="SAM" id="SignalP"/>
    </source>
</evidence>
<dbReference type="SMART" id="SM00703">
    <property type="entry name" value="NRF"/>
    <property type="match status" value="1"/>
</dbReference>
<feature type="transmembrane region" description="Helical" evidence="1">
    <location>
        <begin position="270"/>
        <end position="292"/>
    </location>
</feature>
<feature type="domain" description="Nose resistant-to-fluoxetine protein N-terminal" evidence="3">
    <location>
        <begin position="76"/>
        <end position="250"/>
    </location>
</feature>
<dbReference type="OMA" id="IFNTTMA"/>
<feature type="transmembrane region" description="Helical" evidence="1">
    <location>
        <begin position="446"/>
        <end position="465"/>
    </location>
</feature>
<dbReference type="OrthoDB" id="7486572at2759"/>
<reference evidence="5" key="1">
    <citation type="submission" date="2025-08" db="UniProtKB">
        <authorList>
            <consortium name="RefSeq"/>
        </authorList>
    </citation>
    <scope>IDENTIFICATION</scope>
    <source>
        <tissue evidence="5">Whole body</tissue>
    </source>
</reference>
<proteinExistence type="predicted"/>
<dbReference type="RefSeq" id="XP_026501208.2">
    <property type="nucleotide sequence ID" value="XM_026645423.2"/>
</dbReference>
<evidence type="ECO:0000256" key="1">
    <source>
        <dbReference type="SAM" id="Phobius"/>
    </source>
</evidence>
<sequence length="841" mass="94834">MKLKVIVVLLTFFYFVSSAKVHSRQYVGGFKKEPLKISKSFRSRGEVMENLFIIFDPSFLAYVWPKIKNGVHLNIEPSCWDDVSVFLKDLAEGRSWAYRAADASGRYQSGLFEGRRFWLGSKEQCLLLDEKHKSLETNRTWGEFYSGDYLNALLRREKEFGGNIEEWHSLLQRDELMRRVVEADNEPPISVSYTALQIMLNVTKFTMPSSYEITLGLCLPRTCVAEDVVSIINFSIMLNDNLKSNKTVSRAIKITSLRHVESSYDIKTDIGAVTLILVTLSLVMLSIIATVVDLDLVKLKPYTATSFDLQQYNNDDRKLNGKKTNVLKPISVKDTKMETETLSMKNLNELKRAMREKAIPPSITLDVMAAEGKASCKRCGKYKKQCVNPMQMENVPPCPRVKYNSCASLTTEFKRKNGVWKNLLLSFSLKHSWMRIFNTTMANKDLAMVHALKIIAVLWIIFVHVSVTVDSLAENGGDVNDYNNVYYILSTGTLAFDTLFFVSGLFSAQHFFYLKSRYSEELVKLGGICGQSLQLLCFITNRAIRLLPTYMYATFLTSILSRVSRDTAVLSLPERDYDTCDSYWWRNLLYITTLYPKEEQCMQVSWYLSAETQMHMFGALLCLLLANKKRRTSAVLAVTVLLGATAYDVVTAYSDYGQRVPNAFVLYSVIINRPWSRVVPYCAGVLAGWLLHVADGQCCVSTITSYCFWIATVVTMTASLTLPLVDTSWITAWVHLTWPVALLWPALVCATKYSEWSRRVLCSAAASGASRLCWPALLLHGAAARAALLAADAALCSRLACLICYFAGSTLVTLVGALCLSLLIEMPGCCLLRRISDYTYR</sequence>
<feature type="transmembrane region" description="Helical" evidence="1">
    <location>
        <begin position="706"/>
        <end position="724"/>
    </location>
</feature>
<evidence type="ECO:0000313" key="4">
    <source>
        <dbReference type="Proteomes" id="UP001652626"/>
    </source>
</evidence>
<protein>
    <submittedName>
        <fullName evidence="5">Uncharacterized protein LOC113404503</fullName>
    </submittedName>
</protein>
<dbReference type="PANTHER" id="PTHR11161">
    <property type="entry name" value="O-ACYLTRANSFERASE"/>
    <property type="match status" value="1"/>
</dbReference>
<feature type="transmembrane region" description="Helical" evidence="1">
    <location>
        <begin position="634"/>
        <end position="654"/>
    </location>
</feature>
<feature type="signal peptide" evidence="2">
    <location>
        <begin position="1"/>
        <end position="18"/>
    </location>
</feature>
<dbReference type="Proteomes" id="UP001652626">
    <property type="component" value="Chromosome 5"/>
</dbReference>
<keyword evidence="1" id="KW-0812">Transmembrane</keyword>
<feature type="chain" id="PRO_5045861208" evidence="2">
    <location>
        <begin position="19"/>
        <end position="841"/>
    </location>
</feature>
<accession>A0A8B8IVP6</accession>
<keyword evidence="2" id="KW-0732">Signal</keyword>
<gene>
    <name evidence="5" type="primary">LOC113404503</name>
</gene>
<keyword evidence="1" id="KW-1133">Transmembrane helix</keyword>
<feature type="transmembrane region" description="Helical" evidence="1">
    <location>
        <begin position="797"/>
        <end position="824"/>
    </location>
</feature>
<dbReference type="PANTHER" id="PTHR11161:SF0">
    <property type="entry name" value="O-ACYLTRANSFERASE LIKE PROTEIN"/>
    <property type="match status" value="1"/>
</dbReference>
<feature type="transmembrane region" description="Helical" evidence="1">
    <location>
        <begin position="730"/>
        <end position="751"/>
    </location>
</feature>
<dbReference type="InterPro" id="IPR052728">
    <property type="entry name" value="O2_lipid_transport_reg"/>
</dbReference>
<keyword evidence="1" id="KW-0472">Membrane</keyword>